<name>A0A0A5G7T8_9BACI</name>
<evidence type="ECO:0000256" key="1">
    <source>
        <dbReference type="ARBA" id="ARBA00004651"/>
    </source>
</evidence>
<evidence type="ECO:0000256" key="6">
    <source>
        <dbReference type="SAM" id="Phobius"/>
    </source>
</evidence>
<keyword evidence="9" id="KW-1185">Reference proteome</keyword>
<dbReference type="InterPro" id="IPR011701">
    <property type="entry name" value="MFS"/>
</dbReference>
<dbReference type="InterPro" id="IPR020846">
    <property type="entry name" value="MFS_dom"/>
</dbReference>
<feature type="transmembrane region" description="Helical" evidence="6">
    <location>
        <begin position="86"/>
        <end position="103"/>
    </location>
</feature>
<dbReference type="PANTHER" id="PTHR42718">
    <property type="entry name" value="MAJOR FACILITATOR SUPERFAMILY MULTIDRUG TRANSPORTER MFSC"/>
    <property type="match status" value="1"/>
</dbReference>
<proteinExistence type="predicted"/>
<sequence>MVHNATHNSTEINDQHKRKIVYLVGLLLTLTVINGTMFNVAVPDISATFELSPSEVSWVMTVYILIFSIGSLVYGKLADIYPIRTLLIISVVLFSTGAILGMVSPNYSMLIVARIIQAMGGAAIPALGFLIPGRFIPRERGVIVGGLSAVFAFASGVGPMLGGVVATSLGWRYLFVLSVLSLLTIPFIYKWIPQENRREGQLDVIGAILMAISVASLLFFITTFSWYTAATFVVVGLLFVGRVYTASNPFIDPSVLENVPYSTTVLVGFFANAVIMGLMFVLPIMLGKYYEFNAFQIGLVIFPGAMASAISGKIGGKITSKKGGIPVMIMGLVLMGTGTFLLGSLIGEPGWVVAACLLISYLSFPLISTAAVDLIATILPPQQNGVGIGLFNLLNFLAGTISTAAIGSVLDFRNIQDSWNPLFTRQGEEVIYSNIFIALTLIVILALLVFILIYVVKREESG</sequence>
<feature type="domain" description="Major facilitator superfamily (MFS) profile" evidence="7">
    <location>
        <begin position="20"/>
        <end position="458"/>
    </location>
</feature>
<feature type="transmembrane region" description="Helical" evidence="6">
    <location>
        <begin position="20"/>
        <end position="41"/>
    </location>
</feature>
<feature type="transmembrane region" description="Helical" evidence="6">
    <location>
        <begin position="388"/>
        <end position="410"/>
    </location>
</feature>
<dbReference type="SUPFAM" id="SSF103473">
    <property type="entry name" value="MFS general substrate transporter"/>
    <property type="match status" value="1"/>
</dbReference>
<accession>A0A0A5G7T8</accession>
<dbReference type="Pfam" id="PF07690">
    <property type="entry name" value="MFS_1"/>
    <property type="match status" value="1"/>
</dbReference>
<dbReference type="GO" id="GO:0005886">
    <property type="term" value="C:plasma membrane"/>
    <property type="evidence" value="ECO:0007669"/>
    <property type="project" value="UniProtKB-SubCell"/>
</dbReference>
<dbReference type="eggNOG" id="COG2814">
    <property type="taxonomic scope" value="Bacteria"/>
</dbReference>
<dbReference type="PROSITE" id="PS50850">
    <property type="entry name" value="MFS"/>
    <property type="match status" value="1"/>
</dbReference>
<organism evidence="8 9">
    <name type="scientific">Pontibacillus litoralis JSM 072002</name>
    <dbReference type="NCBI Taxonomy" id="1385512"/>
    <lineage>
        <taxon>Bacteria</taxon>
        <taxon>Bacillati</taxon>
        <taxon>Bacillota</taxon>
        <taxon>Bacilli</taxon>
        <taxon>Bacillales</taxon>
        <taxon>Bacillaceae</taxon>
        <taxon>Pontibacillus</taxon>
    </lineage>
</organism>
<feature type="transmembrane region" description="Helical" evidence="6">
    <location>
        <begin position="204"/>
        <end position="221"/>
    </location>
</feature>
<keyword evidence="5 6" id="KW-0472">Membrane</keyword>
<keyword evidence="3 6" id="KW-0812">Transmembrane</keyword>
<dbReference type="Gene3D" id="1.20.1250.20">
    <property type="entry name" value="MFS general substrate transporter like domains"/>
    <property type="match status" value="1"/>
</dbReference>
<feature type="transmembrane region" description="Helical" evidence="6">
    <location>
        <begin position="265"/>
        <end position="286"/>
    </location>
</feature>
<feature type="transmembrane region" description="Helical" evidence="6">
    <location>
        <begin position="227"/>
        <end position="244"/>
    </location>
</feature>
<dbReference type="CDD" id="cd17321">
    <property type="entry name" value="MFS_MMR_MDR_like"/>
    <property type="match status" value="1"/>
</dbReference>
<keyword evidence="2" id="KW-0813">Transport</keyword>
<evidence type="ECO:0000313" key="9">
    <source>
        <dbReference type="Proteomes" id="UP000030401"/>
    </source>
</evidence>
<evidence type="ECO:0000313" key="8">
    <source>
        <dbReference type="EMBL" id="KGX89206.1"/>
    </source>
</evidence>
<gene>
    <name evidence="8" type="ORF">N784_01505</name>
</gene>
<evidence type="ECO:0000256" key="3">
    <source>
        <dbReference type="ARBA" id="ARBA00022692"/>
    </source>
</evidence>
<reference evidence="8 9" key="1">
    <citation type="submission" date="2013-08" db="EMBL/GenBank/DDBJ databases">
        <authorList>
            <person name="Huang J."/>
            <person name="Wang G."/>
        </authorList>
    </citation>
    <scope>NUCLEOTIDE SEQUENCE [LARGE SCALE GENOMIC DNA]</scope>
    <source>
        <strain evidence="8 9">JSM 072002</strain>
    </source>
</reference>
<feature type="transmembrane region" description="Helical" evidence="6">
    <location>
        <begin position="142"/>
        <end position="165"/>
    </location>
</feature>
<feature type="transmembrane region" description="Helical" evidence="6">
    <location>
        <begin position="56"/>
        <end position="74"/>
    </location>
</feature>
<evidence type="ECO:0000259" key="7">
    <source>
        <dbReference type="PROSITE" id="PS50850"/>
    </source>
</evidence>
<keyword evidence="4 6" id="KW-1133">Transmembrane helix</keyword>
<evidence type="ECO:0000256" key="5">
    <source>
        <dbReference type="ARBA" id="ARBA00023136"/>
    </source>
</evidence>
<dbReference type="PANTHER" id="PTHR42718:SF9">
    <property type="entry name" value="MAJOR FACILITATOR SUPERFAMILY MULTIDRUG TRANSPORTER MFSC"/>
    <property type="match status" value="1"/>
</dbReference>
<feature type="transmembrane region" description="Helical" evidence="6">
    <location>
        <begin position="171"/>
        <end position="192"/>
    </location>
</feature>
<feature type="transmembrane region" description="Helical" evidence="6">
    <location>
        <begin position="352"/>
        <end position="376"/>
    </location>
</feature>
<dbReference type="Gene3D" id="1.20.1720.10">
    <property type="entry name" value="Multidrug resistance protein D"/>
    <property type="match status" value="1"/>
</dbReference>
<dbReference type="InterPro" id="IPR036259">
    <property type="entry name" value="MFS_trans_sf"/>
</dbReference>
<feature type="transmembrane region" description="Helical" evidence="6">
    <location>
        <begin position="324"/>
        <end position="346"/>
    </location>
</feature>
<feature type="transmembrane region" description="Helical" evidence="6">
    <location>
        <begin position="109"/>
        <end position="130"/>
    </location>
</feature>
<feature type="transmembrane region" description="Helical" evidence="6">
    <location>
        <begin position="292"/>
        <end position="312"/>
    </location>
</feature>
<comment type="caution">
    <text evidence="8">The sequence shown here is derived from an EMBL/GenBank/DDBJ whole genome shotgun (WGS) entry which is preliminary data.</text>
</comment>
<dbReference type="EMBL" id="AVPG01000001">
    <property type="protein sequence ID" value="KGX89206.1"/>
    <property type="molecule type" value="Genomic_DNA"/>
</dbReference>
<dbReference type="GO" id="GO:0022857">
    <property type="term" value="F:transmembrane transporter activity"/>
    <property type="evidence" value="ECO:0007669"/>
    <property type="project" value="InterPro"/>
</dbReference>
<evidence type="ECO:0000256" key="2">
    <source>
        <dbReference type="ARBA" id="ARBA00022448"/>
    </source>
</evidence>
<feature type="transmembrane region" description="Helical" evidence="6">
    <location>
        <begin position="430"/>
        <end position="456"/>
    </location>
</feature>
<evidence type="ECO:0000256" key="4">
    <source>
        <dbReference type="ARBA" id="ARBA00022989"/>
    </source>
</evidence>
<dbReference type="PRINTS" id="PR01036">
    <property type="entry name" value="TCRTETB"/>
</dbReference>
<dbReference type="Proteomes" id="UP000030401">
    <property type="component" value="Unassembled WGS sequence"/>
</dbReference>
<comment type="subcellular location">
    <subcellularLocation>
        <location evidence="1">Cell membrane</location>
        <topology evidence="1">Multi-pass membrane protein</topology>
    </subcellularLocation>
</comment>
<protein>
    <recommendedName>
        <fullName evidence="7">Major facilitator superfamily (MFS) profile domain-containing protein</fullName>
    </recommendedName>
</protein>
<dbReference type="STRING" id="1385512.N784_01505"/>
<dbReference type="AlphaFoldDB" id="A0A0A5G7T8"/>